<evidence type="ECO:0000313" key="3">
    <source>
        <dbReference type="Proteomes" id="UP000260025"/>
    </source>
</evidence>
<feature type="region of interest" description="Disordered" evidence="1">
    <location>
        <begin position="33"/>
        <end position="107"/>
    </location>
</feature>
<reference evidence="2 3" key="1">
    <citation type="submission" date="2018-08" db="EMBL/GenBank/DDBJ databases">
        <title>A genome reference for cultivated species of the human gut microbiota.</title>
        <authorList>
            <person name="Zou Y."/>
            <person name="Xue W."/>
            <person name="Luo G."/>
        </authorList>
    </citation>
    <scope>NUCLEOTIDE SEQUENCE [LARGE SCALE GENOMIC DNA]</scope>
    <source>
        <strain evidence="2 3">OF01-2LB</strain>
    </source>
</reference>
<proteinExistence type="predicted"/>
<gene>
    <name evidence="2" type="ORF">DXA38_01250</name>
</gene>
<name>A0A3E2W5I0_CLOIN</name>
<accession>A0A3E2W5I0</accession>
<evidence type="ECO:0000313" key="2">
    <source>
        <dbReference type="EMBL" id="RGC19143.1"/>
    </source>
</evidence>
<dbReference type="EMBL" id="QVEV01000001">
    <property type="protein sequence ID" value="RGC19143.1"/>
    <property type="molecule type" value="Genomic_DNA"/>
</dbReference>
<dbReference type="InterPro" id="IPR038503">
    <property type="entry name" value="SpoIIIAH_sf"/>
</dbReference>
<dbReference type="AlphaFoldDB" id="A0A3E2W5I0"/>
<feature type="compositionally biased region" description="Basic and acidic residues" evidence="1">
    <location>
        <begin position="43"/>
        <end position="94"/>
    </location>
</feature>
<dbReference type="Gene3D" id="1.10.287.4300">
    <property type="entry name" value="Stage III sporulation protein AH-like"/>
    <property type="match status" value="1"/>
</dbReference>
<protein>
    <submittedName>
        <fullName evidence="2">Stage III sporulation protein AH</fullName>
    </submittedName>
</protein>
<dbReference type="RefSeq" id="WP_117441618.1">
    <property type="nucleotide sequence ID" value="NZ_JAJFEN010000001.1"/>
</dbReference>
<feature type="compositionally biased region" description="Polar residues" evidence="1">
    <location>
        <begin position="33"/>
        <end position="42"/>
    </location>
</feature>
<evidence type="ECO:0000256" key="1">
    <source>
        <dbReference type="SAM" id="MobiDB-lite"/>
    </source>
</evidence>
<sequence>MNKQALAFLTMFSLILMLSVYYVTLPADSTSVMEEQAPQSDQNADKENTASTKTEDAQGKTEEAQEQKKDTSESAEDSAKLQDSIDQKKEEEINRNSSVVADTKSDDGAKKEALAAIDELKDEKSMQKSVVDLLKKDGYQTAVEINGDTCIISVFEQKDDKNIAKTIMQKAQDATNHKYLMEVTFK</sequence>
<dbReference type="Pfam" id="PF12685">
    <property type="entry name" value="SpoIIIAH"/>
    <property type="match status" value="1"/>
</dbReference>
<comment type="caution">
    <text evidence="2">The sequence shown here is derived from an EMBL/GenBank/DDBJ whole genome shotgun (WGS) entry which is preliminary data.</text>
</comment>
<dbReference type="InterPro" id="IPR024232">
    <property type="entry name" value="SpoIIIAH"/>
</dbReference>
<organism evidence="2 3">
    <name type="scientific">Clostridium innocuum</name>
    <dbReference type="NCBI Taxonomy" id="1522"/>
    <lineage>
        <taxon>Bacteria</taxon>
        <taxon>Bacillati</taxon>
        <taxon>Bacillota</taxon>
        <taxon>Clostridia</taxon>
        <taxon>Eubacteriales</taxon>
        <taxon>Clostridiaceae</taxon>
        <taxon>Clostridium</taxon>
    </lineage>
</organism>
<dbReference type="OrthoDB" id="1651110at2"/>
<dbReference type="Proteomes" id="UP000260025">
    <property type="component" value="Unassembled WGS sequence"/>
</dbReference>